<evidence type="ECO:0000256" key="2">
    <source>
        <dbReference type="ARBA" id="ARBA00008072"/>
    </source>
</evidence>
<evidence type="ECO:0000256" key="5">
    <source>
        <dbReference type="ARBA" id="ARBA00023002"/>
    </source>
</evidence>
<dbReference type="SUPFAM" id="SSF50129">
    <property type="entry name" value="GroES-like"/>
    <property type="match status" value="1"/>
</dbReference>
<keyword evidence="3 6" id="KW-0479">Metal-binding</keyword>
<evidence type="ECO:0000313" key="9">
    <source>
        <dbReference type="EMBL" id="MBM9476500.1"/>
    </source>
</evidence>
<dbReference type="SUPFAM" id="SSF51735">
    <property type="entry name" value="NAD(P)-binding Rossmann-fold domains"/>
    <property type="match status" value="1"/>
</dbReference>
<evidence type="ECO:0000256" key="4">
    <source>
        <dbReference type="ARBA" id="ARBA00022833"/>
    </source>
</evidence>
<dbReference type="PROSITE" id="PS00059">
    <property type="entry name" value="ADH_ZINC"/>
    <property type="match status" value="1"/>
</dbReference>
<dbReference type="RefSeq" id="WP_205256616.1">
    <property type="nucleotide sequence ID" value="NZ_BAAAPV010000004.1"/>
</dbReference>
<evidence type="ECO:0000313" key="10">
    <source>
        <dbReference type="Proteomes" id="UP000663801"/>
    </source>
</evidence>
<dbReference type="PANTHER" id="PTHR43161:SF9">
    <property type="entry name" value="SORBITOL DEHYDROGENASE"/>
    <property type="match status" value="1"/>
</dbReference>
<comment type="caution">
    <text evidence="9">The sequence shown here is derived from an EMBL/GenBank/DDBJ whole genome shotgun (WGS) entry which is preliminary data.</text>
</comment>
<dbReference type="GO" id="GO:0008270">
    <property type="term" value="F:zinc ion binding"/>
    <property type="evidence" value="ECO:0007669"/>
    <property type="project" value="InterPro"/>
</dbReference>
<feature type="domain" description="Alcohol dehydrogenase-like C-terminal" evidence="7">
    <location>
        <begin position="187"/>
        <end position="309"/>
    </location>
</feature>
<dbReference type="InterPro" id="IPR011032">
    <property type="entry name" value="GroES-like_sf"/>
</dbReference>
<evidence type="ECO:0000256" key="3">
    <source>
        <dbReference type="ARBA" id="ARBA00022723"/>
    </source>
</evidence>
<name>A0A938YPB4_9ACTN</name>
<dbReference type="InterPro" id="IPR002328">
    <property type="entry name" value="ADH_Zn_CS"/>
</dbReference>
<dbReference type="Gene3D" id="3.90.180.10">
    <property type="entry name" value="Medium-chain alcohol dehydrogenases, catalytic domain"/>
    <property type="match status" value="1"/>
</dbReference>
<proteinExistence type="inferred from homology"/>
<dbReference type="GO" id="GO:0016491">
    <property type="term" value="F:oxidoreductase activity"/>
    <property type="evidence" value="ECO:0007669"/>
    <property type="project" value="UniProtKB-KW"/>
</dbReference>
<dbReference type="EMBL" id="JAERWL010000008">
    <property type="protein sequence ID" value="MBM9476500.1"/>
    <property type="molecule type" value="Genomic_DNA"/>
</dbReference>
<dbReference type="InterPro" id="IPR013154">
    <property type="entry name" value="ADH-like_N"/>
</dbReference>
<protein>
    <submittedName>
        <fullName evidence="9">L-idonate 5-dehydrogenase</fullName>
    </submittedName>
</protein>
<sequence>MTATGTGADRACVVHGAGDLRVEGRPARAPGPHEVAVRIAFGGICGSDLHYYHRGAVGDFAVREPMVLGHEVVGTVAGFGAQVEGLTVDDPVAVHPATPCDDCPQCQADRRHLCPRTRYLGSAAAFPHVQGGFAERIVVPAAQIRVLPAGLALERAVLAEPLSVALHAVARAGEVTGRSVLVTGAGPIGCLVVAALVVAGARSVIVSDMQDAALAVATAVGATGTVRADRPDDPGWPAEVDIAVEASGTAPGLDTCVRRVSRGGVVVQLGLLPPGDVPFTGNLLVTREIDLRGAFRFDHEFDRALDLLAGDLPVGPVVTQIVPLADARAAFELAGDRSRASKVLLDLR</sequence>
<dbReference type="AlphaFoldDB" id="A0A938YPB4"/>
<dbReference type="Proteomes" id="UP000663801">
    <property type="component" value="Unassembled WGS sequence"/>
</dbReference>
<gene>
    <name evidence="9" type="ORF">JL107_08610</name>
</gene>
<comment type="similarity">
    <text evidence="2 6">Belongs to the zinc-containing alcohol dehydrogenase family.</text>
</comment>
<dbReference type="Pfam" id="PF08240">
    <property type="entry name" value="ADH_N"/>
    <property type="match status" value="1"/>
</dbReference>
<comment type="cofactor">
    <cofactor evidence="1 6">
        <name>Zn(2+)</name>
        <dbReference type="ChEBI" id="CHEBI:29105"/>
    </cofactor>
</comment>
<evidence type="ECO:0000259" key="8">
    <source>
        <dbReference type="Pfam" id="PF08240"/>
    </source>
</evidence>
<accession>A0A938YPB4</accession>
<keyword evidence="5" id="KW-0560">Oxidoreductase</keyword>
<evidence type="ECO:0000259" key="7">
    <source>
        <dbReference type="Pfam" id="PF00107"/>
    </source>
</evidence>
<organism evidence="9 10">
    <name type="scientific">Nakamurella flavida</name>
    <dbReference type="NCBI Taxonomy" id="363630"/>
    <lineage>
        <taxon>Bacteria</taxon>
        <taxon>Bacillati</taxon>
        <taxon>Actinomycetota</taxon>
        <taxon>Actinomycetes</taxon>
        <taxon>Nakamurellales</taxon>
        <taxon>Nakamurellaceae</taxon>
        <taxon>Nakamurella</taxon>
    </lineage>
</organism>
<dbReference type="InterPro" id="IPR036291">
    <property type="entry name" value="NAD(P)-bd_dom_sf"/>
</dbReference>
<dbReference type="PANTHER" id="PTHR43161">
    <property type="entry name" value="SORBITOL DEHYDROGENASE"/>
    <property type="match status" value="1"/>
</dbReference>
<evidence type="ECO:0000256" key="6">
    <source>
        <dbReference type="RuleBase" id="RU361277"/>
    </source>
</evidence>
<feature type="domain" description="Alcohol dehydrogenase-like N-terminal" evidence="8">
    <location>
        <begin position="31"/>
        <end position="147"/>
    </location>
</feature>
<evidence type="ECO:0000256" key="1">
    <source>
        <dbReference type="ARBA" id="ARBA00001947"/>
    </source>
</evidence>
<dbReference type="Pfam" id="PF00107">
    <property type="entry name" value="ADH_zinc_N"/>
    <property type="match status" value="1"/>
</dbReference>
<keyword evidence="4 6" id="KW-0862">Zinc</keyword>
<dbReference type="InterPro" id="IPR013149">
    <property type="entry name" value="ADH-like_C"/>
</dbReference>
<keyword evidence="10" id="KW-1185">Reference proteome</keyword>
<dbReference type="Gene3D" id="3.40.50.720">
    <property type="entry name" value="NAD(P)-binding Rossmann-like Domain"/>
    <property type="match status" value="1"/>
</dbReference>
<reference evidence="9" key="1">
    <citation type="submission" date="2021-01" db="EMBL/GenBank/DDBJ databases">
        <title>KCTC 19127 draft genome.</title>
        <authorList>
            <person name="An D."/>
        </authorList>
    </citation>
    <scope>NUCLEOTIDE SEQUENCE</scope>
    <source>
        <strain evidence="9">KCTC 19127</strain>
    </source>
</reference>
<dbReference type="CDD" id="cd08232">
    <property type="entry name" value="idonate-5-DH"/>
    <property type="match status" value="1"/>
</dbReference>